<evidence type="ECO:0000256" key="6">
    <source>
        <dbReference type="ARBA" id="ARBA00022859"/>
    </source>
</evidence>
<dbReference type="GO" id="GO:0009897">
    <property type="term" value="C:external side of plasma membrane"/>
    <property type="evidence" value="ECO:0007669"/>
    <property type="project" value="TreeGrafter"/>
</dbReference>
<keyword evidence="3" id="KW-1003">Cell membrane</keyword>
<proteinExistence type="predicted"/>
<evidence type="ECO:0000256" key="4">
    <source>
        <dbReference type="ARBA" id="ARBA00022692"/>
    </source>
</evidence>
<keyword evidence="20" id="KW-1185">Reference proteome</keyword>
<dbReference type="PANTHER" id="PTHR10441">
    <property type="entry name" value="CD8 ALPHA CHAIN"/>
    <property type="match status" value="1"/>
</dbReference>
<organism evidence="19 20">
    <name type="scientific">Callorhinchus milii</name>
    <name type="common">Ghost shark</name>
    <dbReference type="NCBI Taxonomy" id="7868"/>
    <lineage>
        <taxon>Eukaryota</taxon>
        <taxon>Metazoa</taxon>
        <taxon>Chordata</taxon>
        <taxon>Craniata</taxon>
        <taxon>Vertebrata</taxon>
        <taxon>Chondrichthyes</taxon>
        <taxon>Holocephali</taxon>
        <taxon>Chimaeriformes</taxon>
        <taxon>Callorhinchidae</taxon>
        <taxon>Callorhinchus</taxon>
    </lineage>
</organism>
<keyword evidence="11" id="KW-1015">Disulfide bond</keyword>
<evidence type="ECO:0000256" key="8">
    <source>
        <dbReference type="ARBA" id="ARBA00023130"/>
    </source>
</evidence>
<dbReference type="PROSITE" id="PS50835">
    <property type="entry name" value="IG_LIKE"/>
    <property type="match status" value="1"/>
</dbReference>
<reference evidence="20" key="3">
    <citation type="journal article" date="2014" name="Nature">
        <title>Elephant shark genome provides unique insights into gnathostome evolution.</title>
        <authorList>
            <consortium name="International Elephant Shark Genome Sequencing Consortium"/>
            <person name="Venkatesh B."/>
            <person name="Lee A.P."/>
            <person name="Ravi V."/>
            <person name="Maurya A.K."/>
            <person name="Lian M.M."/>
            <person name="Swann J.B."/>
            <person name="Ohta Y."/>
            <person name="Flajnik M.F."/>
            <person name="Sutoh Y."/>
            <person name="Kasahara M."/>
            <person name="Hoon S."/>
            <person name="Gangu V."/>
            <person name="Roy S.W."/>
            <person name="Irimia M."/>
            <person name="Korzh V."/>
            <person name="Kondrychyn I."/>
            <person name="Lim Z.W."/>
            <person name="Tay B.H."/>
            <person name="Tohari S."/>
            <person name="Kong K.W."/>
            <person name="Ho S."/>
            <person name="Lorente-Galdos B."/>
            <person name="Quilez J."/>
            <person name="Marques-Bonet T."/>
            <person name="Raney B.J."/>
            <person name="Ingham P.W."/>
            <person name="Tay A."/>
            <person name="Hillier L.W."/>
            <person name="Minx P."/>
            <person name="Boehm T."/>
            <person name="Wilson R.K."/>
            <person name="Brenner S."/>
            <person name="Warren W.C."/>
        </authorList>
    </citation>
    <scope>NUCLEOTIDE SEQUENCE [LARGE SCALE GENOMIC DNA]</scope>
</reference>
<dbReference type="Gene3D" id="2.60.40.10">
    <property type="entry name" value="Immunoglobulins"/>
    <property type="match status" value="1"/>
</dbReference>
<feature type="transmembrane region" description="Helical" evidence="16">
    <location>
        <begin position="194"/>
        <end position="218"/>
    </location>
</feature>
<dbReference type="GO" id="GO:0007166">
    <property type="term" value="P:cell surface receptor signaling pathway"/>
    <property type="evidence" value="ECO:0007669"/>
    <property type="project" value="TreeGrafter"/>
</dbReference>
<evidence type="ECO:0000259" key="18">
    <source>
        <dbReference type="PROSITE" id="PS50835"/>
    </source>
</evidence>
<dbReference type="InParanoid" id="A0A4W3IAL0"/>
<reference evidence="20" key="1">
    <citation type="journal article" date="2006" name="Science">
        <title>Ancient noncoding elements conserved in the human genome.</title>
        <authorList>
            <person name="Venkatesh B."/>
            <person name="Kirkness E.F."/>
            <person name="Loh Y.H."/>
            <person name="Halpern A.L."/>
            <person name="Lee A.P."/>
            <person name="Johnson J."/>
            <person name="Dandona N."/>
            <person name="Viswanathan L.D."/>
            <person name="Tay A."/>
            <person name="Venter J.C."/>
            <person name="Strausberg R.L."/>
            <person name="Brenner S."/>
        </authorList>
    </citation>
    <scope>NUCLEOTIDE SEQUENCE [LARGE SCALE GENOMIC DNA]</scope>
</reference>
<feature type="region of interest" description="Disordered" evidence="15">
    <location>
        <begin position="127"/>
        <end position="146"/>
    </location>
</feature>
<evidence type="ECO:0000256" key="11">
    <source>
        <dbReference type="ARBA" id="ARBA00023157"/>
    </source>
</evidence>
<reference evidence="19" key="4">
    <citation type="submission" date="2025-08" db="UniProtKB">
        <authorList>
            <consortium name="Ensembl"/>
        </authorList>
    </citation>
    <scope>IDENTIFICATION</scope>
</reference>
<evidence type="ECO:0000256" key="15">
    <source>
        <dbReference type="SAM" id="MobiDB-lite"/>
    </source>
</evidence>
<protein>
    <recommendedName>
        <fullName evidence="2">T-cell surface glycoprotein CD8 alpha chain</fullName>
    </recommendedName>
</protein>
<evidence type="ECO:0000256" key="9">
    <source>
        <dbReference type="ARBA" id="ARBA00023136"/>
    </source>
</evidence>
<dbReference type="Proteomes" id="UP000314986">
    <property type="component" value="Unassembled WGS sequence"/>
</dbReference>
<evidence type="ECO:0000256" key="2">
    <source>
        <dbReference type="ARBA" id="ARBA00021525"/>
    </source>
</evidence>
<dbReference type="SMART" id="SM00409">
    <property type="entry name" value="IG"/>
    <property type="match status" value="1"/>
</dbReference>
<dbReference type="InterPro" id="IPR036179">
    <property type="entry name" value="Ig-like_dom_sf"/>
</dbReference>
<dbReference type="PANTHER" id="PTHR10441:SF2">
    <property type="entry name" value="T-CELL SURFACE GLYCOPROTEIN CD8 ALPHA CHAIN"/>
    <property type="match status" value="1"/>
</dbReference>
<keyword evidence="9 16" id="KW-0472">Membrane</keyword>
<evidence type="ECO:0000313" key="20">
    <source>
        <dbReference type="Proteomes" id="UP000314986"/>
    </source>
</evidence>
<evidence type="ECO:0000313" key="19">
    <source>
        <dbReference type="Ensembl" id="ENSCMIP00000027209.1"/>
    </source>
</evidence>
<evidence type="ECO:0000256" key="7">
    <source>
        <dbReference type="ARBA" id="ARBA00022989"/>
    </source>
</evidence>
<keyword evidence="12" id="KW-0325">Glycoprotein</keyword>
<feature type="chain" id="PRO_5021415275" description="T-cell surface glycoprotein CD8 alpha chain" evidence="17">
    <location>
        <begin position="20"/>
        <end position="252"/>
    </location>
</feature>
<sequence>MARLVLGFLSLMALPWATYQNTQQVQEGTSVSVPCSLRADDRIYWFRHSKGKNPEFLLYVSPLGRVSPSVDANFEATVTHLKIKKFAKRDTGSYFCLMLQNSKLEFGKVNDFHLPEVTTIATKVSTTKLPPPKTEAPQTSTTQPSRGIADDRFSCHLIIWTSLAGVSSLLLVILVTVSILYCKRKMPALISSTLFIFITNVSRANLLHCAAVGVWLTWRCFLSPGPRRRRCQHQFRKRPMPEEDRRLPNNYY</sequence>
<feature type="compositionally biased region" description="Basic and acidic residues" evidence="15">
    <location>
        <begin position="239"/>
        <end position="252"/>
    </location>
</feature>
<dbReference type="GO" id="GO:0002456">
    <property type="term" value="P:T cell mediated immunity"/>
    <property type="evidence" value="ECO:0007669"/>
    <property type="project" value="TreeGrafter"/>
</dbReference>
<feature type="compositionally biased region" description="Polar residues" evidence="15">
    <location>
        <begin position="136"/>
        <end position="145"/>
    </location>
</feature>
<keyword evidence="10" id="KW-0564">Palmitate</keyword>
<dbReference type="AlphaFoldDB" id="A0A4W3IAL0"/>
<evidence type="ECO:0000256" key="1">
    <source>
        <dbReference type="ARBA" id="ARBA00004251"/>
    </source>
</evidence>
<dbReference type="Pfam" id="PF07686">
    <property type="entry name" value="V-set"/>
    <property type="match status" value="1"/>
</dbReference>
<evidence type="ECO:0000256" key="16">
    <source>
        <dbReference type="SAM" id="Phobius"/>
    </source>
</evidence>
<feature type="transmembrane region" description="Helical" evidence="16">
    <location>
        <begin position="157"/>
        <end position="182"/>
    </location>
</feature>
<keyword evidence="5 17" id="KW-0732">Signal</keyword>
<evidence type="ECO:0000256" key="3">
    <source>
        <dbReference type="ARBA" id="ARBA00022475"/>
    </source>
</evidence>
<feature type="signal peptide" evidence="17">
    <location>
        <begin position="1"/>
        <end position="19"/>
    </location>
</feature>
<keyword evidence="4 16" id="KW-0812">Transmembrane</keyword>
<dbReference type="InterPro" id="IPR015468">
    <property type="entry name" value="CD8_asu"/>
</dbReference>
<dbReference type="InterPro" id="IPR013783">
    <property type="entry name" value="Ig-like_fold"/>
</dbReference>
<comment type="subcellular location">
    <subcellularLocation>
        <location evidence="1">Cell membrane</location>
        <topology evidence="1">Single-pass type I membrane protein</topology>
    </subcellularLocation>
</comment>
<dbReference type="Ensembl" id="ENSCMIT00000027644.1">
    <property type="protein sequence ID" value="ENSCMIP00000027209.1"/>
    <property type="gene ID" value="ENSCMIG00000011844.1"/>
</dbReference>
<evidence type="ECO:0000256" key="10">
    <source>
        <dbReference type="ARBA" id="ARBA00023139"/>
    </source>
</evidence>
<name>A0A4W3IAL0_CALMI</name>
<evidence type="ECO:0000256" key="14">
    <source>
        <dbReference type="ARBA" id="ARBA00023319"/>
    </source>
</evidence>
<dbReference type="SUPFAM" id="SSF48726">
    <property type="entry name" value="Immunoglobulin"/>
    <property type="match status" value="1"/>
</dbReference>
<dbReference type="CDD" id="cd00099">
    <property type="entry name" value="IgV"/>
    <property type="match status" value="1"/>
</dbReference>
<keyword evidence="8" id="KW-1064">Adaptive immunity</keyword>
<feature type="domain" description="Ig-like" evidence="18">
    <location>
        <begin position="15"/>
        <end position="96"/>
    </location>
</feature>
<evidence type="ECO:0000256" key="13">
    <source>
        <dbReference type="ARBA" id="ARBA00023288"/>
    </source>
</evidence>
<accession>A0A4W3IAL0</accession>
<evidence type="ECO:0000256" key="17">
    <source>
        <dbReference type="SAM" id="SignalP"/>
    </source>
</evidence>
<evidence type="ECO:0000256" key="5">
    <source>
        <dbReference type="ARBA" id="ARBA00022729"/>
    </source>
</evidence>
<dbReference type="InterPro" id="IPR013106">
    <property type="entry name" value="Ig_V-set"/>
</dbReference>
<dbReference type="STRING" id="7868.ENSCMIP00000027209"/>
<keyword evidence="13" id="KW-0449">Lipoprotein</keyword>
<reference evidence="19" key="5">
    <citation type="submission" date="2025-09" db="UniProtKB">
        <authorList>
            <consortium name="Ensembl"/>
        </authorList>
    </citation>
    <scope>IDENTIFICATION</scope>
</reference>
<gene>
    <name evidence="19" type="primary">cd8a</name>
</gene>
<keyword evidence="6" id="KW-0391">Immunity</keyword>
<keyword evidence="7 16" id="KW-1133">Transmembrane helix</keyword>
<reference evidence="20" key="2">
    <citation type="journal article" date="2007" name="PLoS Biol.">
        <title>Survey sequencing and comparative analysis of the elephant shark (Callorhinchus milii) genome.</title>
        <authorList>
            <person name="Venkatesh B."/>
            <person name="Kirkness E.F."/>
            <person name="Loh Y.H."/>
            <person name="Halpern A.L."/>
            <person name="Lee A.P."/>
            <person name="Johnson J."/>
            <person name="Dandona N."/>
            <person name="Viswanathan L.D."/>
            <person name="Tay A."/>
            <person name="Venter J.C."/>
            <person name="Strausberg R.L."/>
            <person name="Brenner S."/>
        </authorList>
    </citation>
    <scope>NUCLEOTIDE SEQUENCE [LARGE SCALE GENOMIC DNA]</scope>
</reference>
<dbReference type="InterPro" id="IPR007110">
    <property type="entry name" value="Ig-like_dom"/>
</dbReference>
<evidence type="ECO:0000256" key="12">
    <source>
        <dbReference type="ARBA" id="ARBA00023180"/>
    </source>
</evidence>
<dbReference type="InterPro" id="IPR003599">
    <property type="entry name" value="Ig_sub"/>
</dbReference>
<keyword evidence="14" id="KW-0393">Immunoglobulin domain</keyword>
<feature type="region of interest" description="Disordered" evidence="15">
    <location>
        <begin position="233"/>
        <end position="252"/>
    </location>
</feature>
<dbReference type="GO" id="GO:0045065">
    <property type="term" value="P:cytotoxic T cell differentiation"/>
    <property type="evidence" value="ECO:0007669"/>
    <property type="project" value="TreeGrafter"/>
</dbReference>